<dbReference type="Gene3D" id="3.30.70.3580">
    <property type="entry name" value="Antirestriction protein"/>
    <property type="match status" value="1"/>
</dbReference>
<dbReference type="Pfam" id="PF03230">
    <property type="entry name" value="Antirestrict"/>
    <property type="match status" value="1"/>
</dbReference>
<proteinExistence type="inferred from homology"/>
<dbReference type="InterPro" id="IPR004914">
    <property type="entry name" value="Antirestrict"/>
</dbReference>
<name>A0A1G9CP90_9PROT</name>
<keyword evidence="3" id="KW-1185">Reference proteome</keyword>
<dbReference type="EMBL" id="FNFX01000003">
    <property type="protein sequence ID" value="SDK53482.1"/>
    <property type="molecule type" value="Genomic_DNA"/>
</dbReference>
<dbReference type="AlphaFoldDB" id="A0A1G9CP90"/>
<dbReference type="InterPro" id="IPR042297">
    <property type="entry name" value="Antirestriction_sf"/>
</dbReference>
<evidence type="ECO:0000313" key="2">
    <source>
        <dbReference type="EMBL" id="SDK53482.1"/>
    </source>
</evidence>
<dbReference type="STRING" id="492660.SAMN05192566_1560"/>
<reference evidence="3" key="1">
    <citation type="submission" date="2016-10" db="EMBL/GenBank/DDBJ databases">
        <authorList>
            <person name="Varghese N."/>
            <person name="Submissions S."/>
        </authorList>
    </citation>
    <scope>NUCLEOTIDE SEQUENCE [LARGE SCALE GENOMIC DNA]</scope>
    <source>
        <strain evidence="3">CBMB127</strain>
    </source>
</reference>
<comment type="similarity">
    <text evidence="1">Belongs to the antirestriction protein family.</text>
</comment>
<evidence type="ECO:0000313" key="3">
    <source>
        <dbReference type="Proteomes" id="UP000198629"/>
    </source>
</evidence>
<protein>
    <submittedName>
        <fullName evidence="2">Antirestriction protein</fullName>
    </submittedName>
</protein>
<dbReference type="Proteomes" id="UP000198629">
    <property type="component" value="Unassembled WGS sequence"/>
</dbReference>
<gene>
    <name evidence="2" type="ORF">SAMN05192566_1560</name>
</gene>
<organism evidence="2 3">
    <name type="scientific">Methylophilus rhizosphaerae</name>
    <dbReference type="NCBI Taxonomy" id="492660"/>
    <lineage>
        <taxon>Bacteria</taxon>
        <taxon>Pseudomonadati</taxon>
        <taxon>Pseudomonadota</taxon>
        <taxon>Betaproteobacteria</taxon>
        <taxon>Nitrosomonadales</taxon>
        <taxon>Methylophilaceae</taxon>
        <taxon>Methylophilus</taxon>
    </lineage>
</organism>
<evidence type="ECO:0000256" key="1">
    <source>
        <dbReference type="ARBA" id="ARBA00008618"/>
    </source>
</evidence>
<sequence>MTKITAALVPETLRITIPAQHFKQHFPFKIEPAIYNIARMLCPGYQGAYWDFYTLSNNGFFMVPDIDEPVRIVCENGYEGQVSKEAFGIIVCLYAYSHLSFTKIFALAAMSSEHFHALRDFALQHAEAEAILESVD</sequence>
<dbReference type="OrthoDB" id="1164967at2"/>
<accession>A0A1G9CP90</accession>
<dbReference type="RefSeq" id="WP_091471587.1">
    <property type="nucleotide sequence ID" value="NZ_FNFX01000003.1"/>
</dbReference>